<dbReference type="PANTHER" id="PTHR14097:SF8">
    <property type="entry name" value="NAD(P)-BINDING DOMAIN-CONTAINING PROTEIN"/>
    <property type="match status" value="1"/>
</dbReference>
<dbReference type="Pfam" id="PF13460">
    <property type="entry name" value="NAD_binding_10"/>
    <property type="match status" value="1"/>
</dbReference>
<protein>
    <submittedName>
        <fullName evidence="2">NAD(P)H-binding protein</fullName>
    </submittedName>
</protein>
<keyword evidence="3" id="KW-1185">Reference proteome</keyword>
<dbReference type="InterPro" id="IPR016040">
    <property type="entry name" value="NAD(P)-bd_dom"/>
</dbReference>
<reference evidence="2 3" key="1">
    <citation type="journal article" date="2024" name="Chem. Sci.">
        <title>Discovery of megapolipeptins by genome mining of a Burkholderiales bacteria collection.</title>
        <authorList>
            <person name="Paulo B.S."/>
            <person name="Recchia M.J.J."/>
            <person name="Lee S."/>
            <person name="Fergusson C.H."/>
            <person name="Romanowski S.B."/>
            <person name="Hernandez A."/>
            <person name="Krull N."/>
            <person name="Liu D.Y."/>
            <person name="Cavanagh H."/>
            <person name="Bos A."/>
            <person name="Gray C.A."/>
            <person name="Murphy B.T."/>
            <person name="Linington R.G."/>
            <person name="Eustaquio A.S."/>
        </authorList>
    </citation>
    <scope>NUCLEOTIDE SEQUENCE [LARGE SCALE GENOMIC DNA]</scope>
    <source>
        <strain evidence="2 3">RL17-350-BIC-E</strain>
    </source>
</reference>
<comment type="caution">
    <text evidence="2">The sequence shown here is derived from an EMBL/GenBank/DDBJ whole genome shotgun (WGS) entry which is preliminary data.</text>
</comment>
<feature type="domain" description="NAD(P)-binding" evidence="1">
    <location>
        <begin position="7"/>
        <end position="121"/>
    </location>
</feature>
<dbReference type="SUPFAM" id="SSF51735">
    <property type="entry name" value="NAD(P)-binding Rossmann-fold domains"/>
    <property type="match status" value="1"/>
</dbReference>
<dbReference type="Proteomes" id="UP001629392">
    <property type="component" value="Unassembled WGS sequence"/>
</dbReference>
<organism evidence="2 3">
    <name type="scientific">Paraburkholderia strydomiana</name>
    <dbReference type="NCBI Taxonomy" id="1245417"/>
    <lineage>
        <taxon>Bacteria</taxon>
        <taxon>Pseudomonadati</taxon>
        <taxon>Pseudomonadota</taxon>
        <taxon>Betaproteobacteria</taxon>
        <taxon>Burkholderiales</taxon>
        <taxon>Burkholderiaceae</taxon>
        <taxon>Paraburkholderia</taxon>
    </lineage>
</organism>
<dbReference type="RefSeq" id="WP_408149197.1">
    <property type="nucleotide sequence ID" value="NZ_JAQQCJ010000001.1"/>
</dbReference>
<proteinExistence type="predicted"/>
<sequence>MKVLIFGATGMVGQGVLRECLRAPDVEVVQTVGRTRSGQLDPRLVEVIQPDMMDYRAMDASLTGFDACFFCLGVSSAGMREADYTRLTYDLTMAAAQTLARLNPQMTFVYVSGASTDSTEHGRSMWARVKGRTENALQRLPFKAVYLFRPGVIQPLNGARSKTRSYRLFYALAKPFLPTLRALLPNLVLSTEDIGLAMLAVARNGAPKAVLETADIRALSRGASAPALDLRAG</sequence>
<dbReference type="EMBL" id="JAQQCL010000031">
    <property type="protein sequence ID" value="MFM0720560.1"/>
    <property type="molecule type" value="Genomic_DNA"/>
</dbReference>
<dbReference type="PANTHER" id="PTHR14097">
    <property type="entry name" value="OXIDOREDUCTASE HTATIP2"/>
    <property type="match status" value="1"/>
</dbReference>
<dbReference type="InterPro" id="IPR036291">
    <property type="entry name" value="NAD(P)-bd_dom_sf"/>
</dbReference>
<name>A0ABW9END1_9BURK</name>
<evidence type="ECO:0000259" key="1">
    <source>
        <dbReference type="Pfam" id="PF13460"/>
    </source>
</evidence>
<evidence type="ECO:0000313" key="2">
    <source>
        <dbReference type="EMBL" id="MFM0720560.1"/>
    </source>
</evidence>
<evidence type="ECO:0000313" key="3">
    <source>
        <dbReference type="Proteomes" id="UP001629392"/>
    </source>
</evidence>
<gene>
    <name evidence="2" type="ORF">PQQ73_30040</name>
</gene>
<dbReference type="Gene3D" id="3.40.50.720">
    <property type="entry name" value="NAD(P)-binding Rossmann-like Domain"/>
    <property type="match status" value="1"/>
</dbReference>
<accession>A0ABW9END1</accession>